<name>A0A3M6YIX5_HORWE</name>
<accession>A0A3M6YIX5</accession>
<sequence length="1019" mass="113517">MAQDRRGLIIPLLIIGFIFFSPDPVQSPPRRFRQQPTIEDAIADEQRSLGVLQASSYGDFPNHNALNLSGLEANRSSAWDALPKVKERATWQLEYALGDTGHAALEGQSSDPAIALYHNVTGFLHGQWVRSKIQEEVPIPQLNLTDYAPPNPFHRPRPRFFDRNITGTEGELSVRFREREQPIHYDAAPDAYNATGIGADISLKDASTGNEHELQVQGVYLPSLGQAIMTTTSSKHAGIFMLPHFALSEYTFTEAKALLNDSISRVIELQQDRDLISLNPWAATMEGTAPDAFENPSCELIVYLQQHPASGLPASAPSTAILAFLERELRFPSGAFLPSAPEMRFSMLAFSPDCGYVLESKGEPDYVPQEGRHLYGPKIEALYGNGRHHLLVFTFALGVQIILLKRQMREASTPSTRSRISFYTIAMLSLGDGFTTMTFLLISLFVTGLWVNLMGTAFLAFVSVSFFGMRFILDIWTVQAPERARRAREEAEEERQRHERLGAAWQRYLSERRTRTGAPPANNDRPTTNEQTQATSGEGDGNTDSTTPAVPQAAPQTTPGSLPLPVTAQRPTDTGATPVFMPSDQEGLESVEDTQTTTQAGAQPEPQTSSFGSLYTKFYLLLLATLFISLNAASWPAEIRRVYFTSLGLIYFSFWLPQINRNVQRNCRHALNWEFVLGQSVLRLVPFAYFYGYEHNVLFAKRDLYSLAILAVWVWIQVVILGSQELIGPRWFVRKDWAPPAYDYHPVLREDEEGATMPIGFSEATAGSAPSSPLAERRASLGSPTAARRGSMPKESKQRGKRMFDCAICMQDLEVPIVEAGGASDNTLAGGLLARRNYMVTPSQMLPQAPCLDDQPPIVYDTLEDTLTPEKNPPPSPQHPIDEALTKIALAVAAFRRADPHYTRPSSAFFFFARGSWTAARYVLEVRNAGLRLPKQVSAEQDVMFAERMVGEALVVLRREGLQGDVGDLEWAVRQFRAAPDETVWKDTKPLQDFPEEMKRQRTQYEERHGILLGARGTL</sequence>
<evidence type="ECO:0000256" key="16">
    <source>
        <dbReference type="SAM" id="SignalP"/>
    </source>
</evidence>
<evidence type="ECO:0000256" key="15">
    <source>
        <dbReference type="SAM" id="Phobius"/>
    </source>
</evidence>
<feature type="region of interest" description="Disordered" evidence="14">
    <location>
        <begin position="761"/>
        <end position="799"/>
    </location>
</feature>
<evidence type="ECO:0000256" key="6">
    <source>
        <dbReference type="ARBA" id="ARBA00022692"/>
    </source>
</evidence>
<dbReference type="InterPro" id="IPR021319">
    <property type="entry name" value="DUF2921"/>
</dbReference>
<keyword evidence="5" id="KW-0808">Transferase</keyword>
<feature type="domain" description="SWEET-like" evidence="17">
    <location>
        <begin position="604"/>
        <end position="735"/>
    </location>
</feature>
<evidence type="ECO:0000256" key="3">
    <source>
        <dbReference type="ARBA" id="ARBA00004906"/>
    </source>
</evidence>
<dbReference type="EMBL" id="QWIK01000645">
    <property type="protein sequence ID" value="RMY03005.1"/>
    <property type="molecule type" value="Genomic_DNA"/>
</dbReference>
<evidence type="ECO:0000256" key="14">
    <source>
        <dbReference type="SAM" id="MobiDB-lite"/>
    </source>
</evidence>
<feature type="chain" id="PRO_5018335522" description="RING-type E3 ubiquitin transferase" evidence="16">
    <location>
        <begin position="28"/>
        <end position="1019"/>
    </location>
</feature>
<feature type="signal peptide" evidence="16">
    <location>
        <begin position="1"/>
        <end position="27"/>
    </location>
</feature>
<dbReference type="GO" id="GO:0044695">
    <property type="term" value="C:Dsc E3 ubiquitin ligase complex"/>
    <property type="evidence" value="ECO:0007669"/>
    <property type="project" value="TreeGrafter"/>
</dbReference>
<feature type="transmembrane region" description="Helical" evidence="15">
    <location>
        <begin position="425"/>
        <end position="451"/>
    </location>
</feature>
<keyword evidence="12 15" id="KW-1133">Transmembrane helix</keyword>
<protein>
    <recommendedName>
        <fullName evidence="4">RING-type E3 ubiquitin transferase</fullName>
        <ecNumber evidence="4">2.3.2.27</ecNumber>
    </recommendedName>
</protein>
<evidence type="ECO:0000256" key="12">
    <source>
        <dbReference type="ARBA" id="ARBA00022989"/>
    </source>
</evidence>
<keyword evidence="6 15" id="KW-0812">Transmembrane</keyword>
<dbReference type="GO" id="GO:0061630">
    <property type="term" value="F:ubiquitin protein ligase activity"/>
    <property type="evidence" value="ECO:0007669"/>
    <property type="project" value="UniProtKB-EC"/>
</dbReference>
<dbReference type="EC" id="2.3.2.27" evidence="4"/>
<dbReference type="PANTHER" id="PTHR22763">
    <property type="entry name" value="RING ZINC FINGER PROTEIN"/>
    <property type="match status" value="1"/>
</dbReference>
<evidence type="ECO:0000313" key="19">
    <source>
        <dbReference type="Proteomes" id="UP000282582"/>
    </source>
</evidence>
<evidence type="ECO:0000256" key="9">
    <source>
        <dbReference type="ARBA" id="ARBA00022771"/>
    </source>
</evidence>
<evidence type="ECO:0000259" key="17">
    <source>
        <dbReference type="Pfam" id="PF11145"/>
    </source>
</evidence>
<dbReference type="GO" id="GO:0043161">
    <property type="term" value="P:proteasome-mediated ubiquitin-dependent protein catabolic process"/>
    <property type="evidence" value="ECO:0007669"/>
    <property type="project" value="TreeGrafter"/>
</dbReference>
<feature type="compositionally biased region" description="Low complexity" evidence="14">
    <location>
        <begin position="546"/>
        <end position="559"/>
    </location>
</feature>
<feature type="transmembrane region" description="Helical" evidence="15">
    <location>
        <begin position="388"/>
        <end position="404"/>
    </location>
</feature>
<evidence type="ECO:0000256" key="13">
    <source>
        <dbReference type="ARBA" id="ARBA00023136"/>
    </source>
</evidence>
<keyword evidence="7" id="KW-0479">Metal-binding</keyword>
<evidence type="ECO:0000256" key="8">
    <source>
        <dbReference type="ARBA" id="ARBA00022729"/>
    </source>
</evidence>
<evidence type="ECO:0000256" key="11">
    <source>
        <dbReference type="ARBA" id="ARBA00022833"/>
    </source>
</evidence>
<evidence type="ECO:0000256" key="10">
    <source>
        <dbReference type="ARBA" id="ARBA00022786"/>
    </source>
</evidence>
<organism evidence="18 19">
    <name type="scientific">Hortaea werneckii</name>
    <name type="common">Black yeast</name>
    <name type="synonym">Cladosporium werneckii</name>
    <dbReference type="NCBI Taxonomy" id="91943"/>
    <lineage>
        <taxon>Eukaryota</taxon>
        <taxon>Fungi</taxon>
        <taxon>Dikarya</taxon>
        <taxon>Ascomycota</taxon>
        <taxon>Pezizomycotina</taxon>
        <taxon>Dothideomycetes</taxon>
        <taxon>Dothideomycetidae</taxon>
        <taxon>Mycosphaerellales</taxon>
        <taxon>Teratosphaeriaceae</taxon>
        <taxon>Hortaea</taxon>
    </lineage>
</organism>
<evidence type="ECO:0000256" key="1">
    <source>
        <dbReference type="ARBA" id="ARBA00000900"/>
    </source>
</evidence>
<feature type="region of interest" description="Disordered" evidence="14">
    <location>
        <begin position="512"/>
        <end position="608"/>
    </location>
</feature>
<dbReference type="InterPro" id="IPR050731">
    <property type="entry name" value="HRD1_E3_ubiq-ligases"/>
</dbReference>
<dbReference type="GO" id="GO:0008270">
    <property type="term" value="F:zinc ion binding"/>
    <property type="evidence" value="ECO:0007669"/>
    <property type="project" value="UniProtKB-KW"/>
</dbReference>
<evidence type="ECO:0000256" key="4">
    <source>
        <dbReference type="ARBA" id="ARBA00012483"/>
    </source>
</evidence>
<keyword evidence="10" id="KW-0833">Ubl conjugation pathway</keyword>
<reference evidence="18 19" key="1">
    <citation type="journal article" date="2018" name="BMC Genomics">
        <title>Genomic evidence for intraspecific hybridization in a clonal and extremely halotolerant yeast.</title>
        <authorList>
            <person name="Gostincar C."/>
            <person name="Stajich J.E."/>
            <person name="Zupancic J."/>
            <person name="Zalar P."/>
            <person name="Gunde-Cimerman N."/>
        </authorList>
    </citation>
    <scope>NUCLEOTIDE SEQUENCE [LARGE SCALE GENOMIC DNA]</scope>
    <source>
        <strain evidence="18 19">EXF-6654</strain>
    </source>
</reference>
<keyword evidence="9" id="KW-0863">Zinc-finger</keyword>
<keyword evidence="13 15" id="KW-0472">Membrane</keyword>
<feature type="domain" description="SWEET-like" evidence="17">
    <location>
        <begin position="387"/>
        <end position="489"/>
    </location>
</feature>
<evidence type="ECO:0000313" key="18">
    <source>
        <dbReference type="EMBL" id="RMY03005.1"/>
    </source>
</evidence>
<feature type="transmembrane region" description="Helical" evidence="15">
    <location>
        <begin position="642"/>
        <end position="659"/>
    </location>
</feature>
<feature type="transmembrane region" description="Helical" evidence="15">
    <location>
        <begin position="704"/>
        <end position="722"/>
    </location>
</feature>
<gene>
    <name evidence="18" type="ORF">D0868_07687</name>
</gene>
<comment type="caution">
    <text evidence="18">The sequence shown here is derived from an EMBL/GenBank/DDBJ whole genome shotgun (WGS) entry which is preliminary data.</text>
</comment>
<dbReference type="AlphaFoldDB" id="A0A3M6YIX5"/>
<dbReference type="Proteomes" id="UP000282582">
    <property type="component" value="Unassembled WGS sequence"/>
</dbReference>
<feature type="transmembrane region" description="Helical" evidence="15">
    <location>
        <begin position="618"/>
        <end position="636"/>
    </location>
</feature>
<proteinExistence type="predicted"/>
<dbReference type="PANTHER" id="PTHR22763:SF162">
    <property type="entry name" value="TRANSMEMBRANE E3 UBIQUITIN-PROTEIN LIGASE 1"/>
    <property type="match status" value="1"/>
</dbReference>
<keyword evidence="11" id="KW-0862">Zinc</keyword>
<feature type="compositionally biased region" description="Polar residues" evidence="14">
    <location>
        <begin position="593"/>
        <end position="608"/>
    </location>
</feature>
<evidence type="ECO:0000256" key="5">
    <source>
        <dbReference type="ARBA" id="ARBA00022679"/>
    </source>
</evidence>
<dbReference type="GO" id="GO:0012505">
    <property type="term" value="C:endomembrane system"/>
    <property type="evidence" value="ECO:0007669"/>
    <property type="project" value="UniProtKB-SubCell"/>
</dbReference>
<comment type="subcellular location">
    <subcellularLocation>
        <location evidence="2">Endomembrane system</location>
        <topology evidence="2">Multi-pass membrane protein</topology>
    </subcellularLocation>
</comment>
<dbReference type="Pfam" id="PF11145">
    <property type="entry name" value="DUF2921"/>
    <property type="match status" value="2"/>
</dbReference>
<evidence type="ECO:0000256" key="2">
    <source>
        <dbReference type="ARBA" id="ARBA00004127"/>
    </source>
</evidence>
<comment type="catalytic activity">
    <reaction evidence="1">
        <text>S-ubiquitinyl-[E2 ubiquitin-conjugating enzyme]-L-cysteine + [acceptor protein]-L-lysine = [E2 ubiquitin-conjugating enzyme]-L-cysteine + N(6)-ubiquitinyl-[acceptor protein]-L-lysine.</text>
        <dbReference type="EC" id="2.3.2.27"/>
    </reaction>
</comment>
<feature type="transmembrane region" description="Helical" evidence="15">
    <location>
        <begin position="457"/>
        <end position="478"/>
    </location>
</feature>
<feature type="compositionally biased region" description="Polar residues" evidence="14">
    <location>
        <begin position="524"/>
        <end position="536"/>
    </location>
</feature>
<keyword evidence="8 16" id="KW-0732">Signal</keyword>
<comment type="pathway">
    <text evidence="3">Protein modification; protein ubiquitination.</text>
</comment>
<evidence type="ECO:0000256" key="7">
    <source>
        <dbReference type="ARBA" id="ARBA00022723"/>
    </source>
</evidence>